<dbReference type="EMBL" id="JAGHKP010000001">
    <property type="protein sequence ID" value="MBO9152081.1"/>
    <property type="molecule type" value="Genomic_DNA"/>
</dbReference>
<dbReference type="SUPFAM" id="SSF49464">
    <property type="entry name" value="Carboxypeptidase regulatory domain-like"/>
    <property type="match status" value="1"/>
</dbReference>
<name>A0ABS3YBQ2_9BACT</name>
<dbReference type="Proteomes" id="UP000679126">
    <property type="component" value="Unassembled WGS sequence"/>
</dbReference>
<proteinExistence type="predicted"/>
<sequence length="199" mass="22324">MPAHVVTQVDGVVKDIETGLPLQGVPVWILGEGGPNFYGQRWHLLPAKDTTDANGRFSIRFASDGESKSFKASTMFNSDPRFYNGSEASLKTRKYNVVELTARTSKVLRLNLKVQQNPYDTLVLTSGFLRDSIAGRRVDTALFTWYQPPSVTMVHVWVLDPVAGRHRNYFDYLRPPDPVQDTLTVDITIPNTADLPFNP</sequence>
<accession>A0ABS3YBQ2</accession>
<protein>
    <recommendedName>
        <fullName evidence="3">Carboxypeptidase regulatory-like domain-containing protein</fullName>
    </recommendedName>
</protein>
<evidence type="ECO:0000313" key="1">
    <source>
        <dbReference type="EMBL" id="MBO9152081.1"/>
    </source>
</evidence>
<comment type="caution">
    <text evidence="1">The sequence shown here is derived from an EMBL/GenBank/DDBJ whole genome shotgun (WGS) entry which is preliminary data.</text>
</comment>
<reference evidence="2" key="1">
    <citation type="submission" date="2021-03" db="EMBL/GenBank/DDBJ databases">
        <title>Assistant Professor.</title>
        <authorList>
            <person name="Huq M.A."/>
        </authorList>
    </citation>
    <scope>NUCLEOTIDE SEQUENCE [LARGE SCALE GENOMIC DNA]</scope>
    <source>
        <strain evidence="2">MAH-28</strain>
    </source>
</reference>
<dbReference type="InterPro" id="IPR008969">
    <property type="entry name" value="CarboxyPept-like_regulatory"/>
</dbReference>
<organism evidence="1 2">
    <name type="scientific">Chitinophaga chungangae</name>
    <dbReference type="NCBI Taxonomy" id="2821488"/>
    <lineage>
        <taxon>Bacteria</taxon>
        <taxon>Pseudomonadati</taxon>
        <taxon>Bacteroidota</taxon>
        <taxon>Chitinophagia</taxon>
        <taxon>Chitinophagales</taxon>
        <taxon>Chitinophagaceae</taxon>
        <taxon>Chitinophaga</taxon>
    </lineage>
</organism>
<evidence type="ECO:0000313" key="2">
    <source>
        <dbReference type="Proteomes" id="UP000679126"/>
    </source>
</evidence>
<gene>
    <name evidence="1" type="ORF">J7I43_07660</name>
</gene>
<evidence type="ECO:0008006" key="3">
    <source>
        <dbReference type="Google" id="ProtNLM"/>
    </source>
</evidence>
<keyword evidence="2" id="KW-1185">Reference proteome</keyword>